<keyword evidence="5 9" id="KW-0812">Transmembrane</keyword>
<feature type="transmembrane region" description="Helical" evidence="9">
    <location>
        <begin position="181"/>
        <end position="200"/>
    </location>
</feature>
<evidence type="ECO:0000313" key="11">
    <source>
        <dbReference type="Proteomes" id="UP001155240"/>
    </source>
</evidence>
<keyword evidence="11" id="KW-1185">Reference proteome</keyword>
<evidence type="ECO:0000256" key="8">
    <source>
        <dbReference type="SAM" id="MobiDB-lite"/>
    </source>
</evidence>
<dbReference type="PANTHER" id="PTHR21716:SF53">
    <property type="entry name" value="PERMEASE PERM-RELATED"/>
    <property type="match status" value="1"/>
</dbReference>
<evidence type="ECO:0000256" key="5">
    <source>
        <dbReference type="ARBA" id="ARBA00022692"/>
    </source>
</evidence>
<comment type="similarity">
    <text evidence="2">Belongs to the autoinducer-2 exporter (AI-2E) (TC 2.A.86) family.</text>
</comment>
<feature type="region of interest" description="Disordered" evidence="8">
    <location>
        <begin position="1"/>
        <end position="31"/>
    </location>
</feature>
<evidence type="ECO:0000313" key="10">
    <source>
        <dbReference type="EMBL" id="MCM6762398.1"/>
    </source>
</evidence>
<feature type="transmembrane region" description="Helical" evidence="9">
    <location>
        <begin position="263"/>
        <end position="282"/>
    </location>
</feature>
<evidence type="ECO:0000256" key="7">
    <source>
        <dbReference type="ARBA" id="ARBA00023136"/>
    </source>
</evidence>
<keyword evidence="3" id="KW-0813">Transport</keyword>
<feature type="transmembrane region" description="Helical" evidence="9">
    <location>
        <begin position="333"/>
        <end position="360"/>
    </location>
</feature>
<comment type="caution">
    <text evidence="10">The sequence shown here is derived from an EMBL/GenBank/DDBJ whole genome shotgun (WGS) entry which is preliminary data.</text>
</comment>
<dbReference type="InterPro" id="IPR002549">
    <property type="entry name" value="AI-2E-like"/>
</dbReference>
<evidence type="ECO:0000256" key="6">
    <source>
        <dbReference type="ARBA" id="ARBA00022989"/>
    </source>
</evidence>
<comment type="subcellular location">
    <subcellularLocation>
        <location evidence="1">Cell membrane</location>
        <topology evidence="1">Multi-pass membrane protein</topology>
    </subcellularLocation>
</comment>
<protein>
    <submittedName>
        <fullName evidence="10">AI-2E family transporter</fullName>
    </submittedName>
</protein>
<evidence type="ECO:0000256" key="1">
    <source>
        <dbReference type="ARBA" id="ARBA00004651"/>
    </source>
</evidence>
<dbReference type="Proteomes" id="UP001155240">
    <property type="component" value="Unassembled WGS sequence"/>
</dbReference>
<name>A0A9X2DXI6_9MICO</name>
<accession>A0A9X2DXI6</accession>
<dbReference type="Pfam" id="PF01594">
    <property type="entry name" value="AI-2E_transport"/>
    <property type="match status" value="1"/>
</dbReference>
<evidence type="ECO:0000256" key="9">
    <source>
        <dbReference type="SAM" id="Phobius"/>
    </source>
</evidence>
<gene>
    <name evidence="10" type="ORF">NB037_08200</name>
</gene>
<feature type="transmembrane region" description="Helical" evidence="9">
    <location>
        <begin position="289"/>
        <end position="313"/>
    </location>
</feature>
<evidence type="ECO:0000256" key="4">
    <source>
        <dbReference type="ARBA" id="ARBA00022475"/>
    </source>
</evidence>
<keyword evidence="7 9" id="KW-0472">Membrane</keyword>
<organism evidence="10 11">
    <name type="scientific">Rathayibacter rubneri</name>
    <dbReference type="NCBI Taxonomy" id="2950106"/>
    <lineage>
        <taxon>Bacteria</taxon>
        <taxon>Bacillati</taxon>
        <taxon>Actinomycetota</taxon>
        <taxon>Actinomycetes</taxon>
        <taxon>Micrococcales</taxon>
        <taxon>Microbacteriaceae</taxon>
        <taxon>Rathayibacter</taxon>
    </lineage>
</organism>
<feature type="transmembrane region" description="Helical" evidence="9">
    <location>
        <begin position="62"/>
        <end position="83"/>
    </location>
</feature>
<dbReference type="AlphaFoldDB" id="A0A9X2DXI6"/>
<sequence>MRGRRRNERSLGSSATAPAVGAAPDRSDADDVTPGLRIAAAWSWRVLAVAAVLWLVVKLVSLVPVVVVPVLVALLLTALLTPLRDRLESLRLPRGLAVLVSILTLLLALAGLIALVVVQARAGFGGIGQRTLDAVDDVEEWVRELGFTQVQLSDWAQSAITWADAQAATLASGALAVGSQVAEVFAGTLLTLFSLIFLLLDGRRIWSWALRLLPLPARAPLLTGAAAGFEALTQFVRAQLGVAAINATGIGIGALALQLPLVVPIMVTVFLGSFVPFLGAIVTGALAALVALLFIGPVAALVMIGVVIVVHLLEGHVLQPLILGSAVKVHPLAVVLGVATGLEVAGLAGALFAVPVIATVNSGVTAMRDRSAALHDRAAA</sequence>
<feature type="transmembrane region" description="Helical" evidence="9">
    <location>
        <begin position="36"/>
        <end position="56"/>
    </location>
</feature>
<keyword evidence="4" id="KW-1003">Cell membrane</keyword>
<dbReference type="EMBL" id="JAMRYM010000026">
    <property type="protein sequence ID" value="MCM6762398.1"/>
    <property type="molecule type" value="Genomic_DNA"/>
</dbReference>
<evidence type="ECO:0000256" key="2">
    <source>
        <dbReference type="ARBA" id="ARBA00009773"/>
    </source>
</evidence>
<keyword evidence="6 9" id="KW-1133">Transmembrane helix</keyword>
<dbReference type="RefSeq" id="WP_251944980.1">
    <property type="nucleotide sequence ID" value="NZ_JAMRYM010000026.1"/>
</dbReference>
<feature type="transmembrane region" description="Helical" evidence="9">
    <location>
        <begin position="95"/>
        <end position="118"/>
    </location>
</feature>
<dbReference type="GO" id="GO:0055085">
    <property type="term" value="P:transmembrane transport"/>
    <property type="evidence" value="ECO:0007669"/>
    <property type="project" value="TreeGrafter"/>
</dbReference>
<evidence type="ECO:0000256" key="3">
    <source>
        <dbReference type="ARBA" id="ARBA00022448"/>
    </source>
</evidence>
<feature type="transmembrane region" description="Helical" evidence="9">
    <location>
        <begin position="240"/>
        <end position="257"/>
    </location>
</feature>
<dbReference type="GO" id="GO:0005886">
    <property type="term" value="C:plasma membrane"/>
    <property type="evidence" value="ECO:0007669"/>
    <property type="project" value="UniProtKB-SubCell"/>
</dbReference>
<reference evidence="10" key="1">
    <citation type="submission" date="2022-06" db="EMBL/GenBank/DDBJ databases">
        <title>Whole genome shotgun sequencing (WGS) of Rathayibacter sp. ZW T2_19, isolated from stored onions (Allium cepa).</title>
        <authorList>
            <person name="Stoll D.A."/>
            <person name="Huch M."/>
        </authorList>
    </citation>
    <scope>NUCLEOTIDE SEQUENCE</scope>
    <source>
        <strain evidence="10">ZW T2_19</strain>
    </source>
</reference>
<proteinExistence type="inferred from homology"/>
<dbReference type="PANTHER" id="PTHR21716">
    <property type="entry name" value="TRANSMEMBRANE PROTEIN"/>
    <property type="match status" value="1"/>
</dbReference>